<name>A0A2P6NJB9_9EUKA</name>
<sequence length="262" mass="28254">MGLGTEKRHSNAYVSLLYVLTGGASGMGLATLHNLLYAGHHVVFCDINQKSIDDTLSQLTEEQRRRACGLRADVTKRTEVKEVLDEAKRQHGRIDGVVNFAGTGGRQLGTESVWETSDEEYDFIFDLNVRGLFQVLRESLQPGVLREKASVIHIGSQFSLQGFKNGAIFAASKHAALGMVKSAAKETGGRIRVNCVLPGAVDTPMHRANLERVPGFAKALQTPIPRPGTSQEVADVVEFLLSDKASFVTGAAWSVDGGASAF</sequence>
<organism evidence="4 5">
    <name type="scientific">Planoprotostelium fungivorum</name>
    <dbReference type="NCBI Taxonomy" id="1890364"/>
    <lineage>
        <taxon>Eukaryota</taxon>
        <taxon>Amoebozoa</taxon>
        <taxon>Evosea</taxon>
        <taxon>Variosea</taxon>
        <taxon>Cavosteliida</taxon>
        <taxon>Cavosteliaceae</taxon>
        <taxon>Planoprotostelium</taxon>
    </lineage>
</organism>
<keyword evidence="3" id="KW-1133">Transmembrane helix</keyword>
<dbReference type="PANTHER" id="PTHR24321:SF8">
    <property type="entry name" value="ESTRADIOL 17-BETA-DEHYDROGENASE 8-RELATED"/>
    <property type="match status" value="1"/>
</dbReference>
<feature type="transmembrane region" description="Helical" evidence="3">
    <location>
        <begin position="12"/>
        <end position="36"/>
    </location>
</feature>
<evidence type="ECO:0000256" key="1">
    <source>
        <dbReference type="ARBA" id="ARBA00006484"/>
    </source>
</evidence>
<keyword evidence="3" id="KW-0812">Transmembrane</keyword>
<dbReference type="InterPro" id="IPR036291">
    <property type="entry name" value="NAD(P)-bd_dom_sf"/>
</dbReference>
<dbReference type="Pfam" id="PF13561">
    <property type="entry name" value="adh_short_C2"/>
    <property type="match status" value="1"/>
</dbReference>
<dbReference type="EMBL" id="MDYQ01000070">
    <property type="protein sequence ID" value="PRP84055.1"/>
    <property type="molecule type" value="Genomic_DNA"/>
</dbReference>
<dbReference type="GO" id="GO:0016491">
    <property type="term" value="F:oxidoreductase activity"/>
    <property type="evidence" value="ECO:0007669"/>
    <property type="project" value="UniProtKB-KW"/>
</dbReference>
<dbReference type="InParanoid" id="A0A2P6NJB9"/>
<dbReference type="OrthoDB" id="1274115at2759"/>
<dbReference type="SUPFAM" id="SSF51735">
    <property type="entry name" value="NAD(P)-binding Rossmann-fold domains"/>
    <property type="match status" value="1"/>
</dbReference>
<gene>
    <name evidence="4" type="ORF">PROFUN_08517</name>
</gene>
<dbReference type="FunFam" id="3.40.50.720:FF:000084">
    <property type="entry name" value="Short-chain dehydrogenase reductase"/>
    <property type="match status" value="1"/>
</dbReference>
<protein>
    <submittedName>
        <fullName evidence="4">Oxidoreductase, short chain dehydrogenase/reductase family superfamily</fullName>
    </submittedName>
</protein>
<dbReference type="Gene3D" id="3.40.50.720">
    <property type="entry name" value="NAD(P)-binding Rossmann-like Domain"/>
    <property type="match status" value="1"/>
</dbReference>
<dbReference type="PANTHER" id="PTHR24321">
    <property type="entry name" value="DEHYDROGENASES, SHORT CHAIN"/>
    <property type="match status" value="1"/>
</dbReference>
<comment type="caution">
    <text evidence="4">The sequence shown here is derived from an EMBL/GenBank/DDBJ whole genome shotgun (WGS) entry which is preliminary data.</text>
</comment>
<keyword evidence="3" id="KW-0472">Membrane</keyword>
<evidence type="ECO:0000313" key="4">
    <source>
        <dbReference type="EMBL" id="PRP84055.1"/>
    </source>
</evidence>
<dbReference type="PRINTS" id="PR00081">
    <property type="entry name" value="GDHRDH"/>
</dbReference>
<dbReference type="Proteomes" id="UP000241769">
    <property type="component" value="Unassembled WGS sequence"/>
</dbReference>
<evidence type="ECO:0000256" key="3">
    <source>
        <dbReference type="SAM" id="Phobius"/>
    </source>
</evidence>
<evidence type="ECO:0000313" key="5">
    <source>
        <dbReference type="Proteomes" id="UP000241769"/>
    </source>
</evidence>
<evidence type="ECO:0000256" key="2">
    <source>
        <dbReference type="ARBA" id="ARBA00023002"/>
    </source>
</evidence>
<keyword evidence="5" id="KW-1185">Reference proteome</keyword>
<comment type="similarity">
    <text evidence="1">Belongs to the short-chain dehydrogenases/reductases (SDR) family.</text>
</comment>
<dbReference type="AlphaFoldDB" id="A0A2P6NJB9"/>
<dbReference type="InterPro" id="IPR002347">
    <property type="entry name" value="SDR_fam"/>
</dbReference>
<accession>A0A2P6NJB9</accession>
<reference evidence="4 5" key="1">
    <citation type="journal article" date="2018" name="Genome Biol. Evol.">
        <title>Multiple Roots of Fruiting Body Formation in Amoebozoa.</title>
        <authorList>
            <person name="Hillmann F."/>
            <person name="Forbes G."/>
            <person name="Novohradska S."/>
            <person name="Ferling I."/>
            <person name="Riege K."/>
            <person name="Groth M."/>
            <person name="Westermann M."/>
            <person name="Marz M."/>
            <person name="Spaller T."/>
            <person name="Winckler T."/>
            <person name="Schaap P."/>
            <person name="Glockner G."/>
        </authorList>
    </citation>
    <scope>NUCLEOTIDE SEQUENCE [LARGE SCALE GENOMIC DNA]</scope>
    <source>
        <strain evidence="4 5">Jena</strain>
    </source>
</reference>
<dbReference type="CDD" id="cd05233">
    <property type="entry name" value="SDR_c"/>
    <property type="match status" value="1"/>
</dbReference>
<dbReference type="STRING" id="1890364.A0A2P6NJB9"/>
<keyword evidence="2" id="KW-0560">Oxidoreductase</keyword>
<proteinExistence type="inferred from homology"/>